<dbReference type="PANTHER" id="PTHR37616">
    <property type="entry name" value="BZIP TRANSCRIPTION FACTOR 60-LIKE"/>
    <property type="match status" value="1"/>
</dbReference>
<accession>A0AAF0QNR4</accession>
<dbReference type="Proteomes" id="UP001234989">
    <property type="component" value="Chromosome 4"/>
</dbReference>
<organism evidence="2 3">
    <name type="scientific">Solanum verrucosum</name>
    <dbReference type="NCBI Taxonomy" id="315347"/>
    <lineage>
        <taxon>Eukaryota</taxon>
        <taxon>Viridiplantae</taxon>
        <taxon>Streptophyta</taxon>
        <taxon>Embryophyta</taxon>
        <taxon>Tracheophyta</taxon>
        <taxon>Spermatophyta</taxon>
        <taxon>Magnoliopsida</taxon>
        <taxon>eudicotyledons</taxon>
        <taxon>Gunneridae</taxon>
        <taxon>Pentapetalae</taxon>
        <taxon>asterids</taxon>
        <taxon>lamiids</taxon>
        <taxon>Solanales</taxon>
        <taxon>Solanaceae</taxon>
        <taxon>Solanoideae</taxon>
        <taxon>Solaneae</taxon>
        <taxon>Solanum</taxon>
    </lineage>
</organism>
<protein>
    <submittedName>
        <fullName evidence="2">Uncharacterized protein</fullName>
    </submittedName>
</protein>
<dbReference type="EMBL" id="CP133615">
    <property type="protein sequence ID" value="WMV26057.1"/>
    <property type="molecule type" value="Genomic_DNA"/>
</dbReference>
<keyword evidence="1" id="KW-0472">Membrane</keyword>
<proteinExistence type="predicted"/>
<gene>
    <name evidence="2" type="ORF">MTR67_019442</name>
</gene>
<evidence type="ECO:0000256" key="1">
    <source>
        <dbReference type="SAM" id="Phobius"/>
    </source>
</evidence>
<sequence length="332" mass="36674">MADPSPADEANLIRNFDGLAVPPLDHTFYPLHITITYEENPGLESGQIDPNSFGQPRSQLMGSFDNACGTFNSTLRDCLGEALGSNPIQMDRNRFGQPGNELIGNFSNSARNVELMSEEMITFAGNQAAEGVMVMDMSSPGQFHSWRSLGVLDKVSPSLHQVSTDVSEYLKVLSPNCSSNLTKGLNNLSDPNKSAIAPVPKSRKKVEKKKSEVKTKKVASVSFFDMLFFMLLFCGFVPLLNIIARNVAGEVRMKAINKIPIRQHMSLFTWGNGTDPLAASLYVLRNDTLVKIDGNLIIEYVLESEKAMASHGEVLIRKMERRELPTTLVIFE</sequence>
<evidence type="ECO:0000313" key="2">
    <source>
        <dbReference type="EMBL" id="WMV26057.1"/>
    </source>
</evidence>
<dbReference type="AlphaFoldDB" id="A0AAF0QNR4"/>
<reference evidence="2" key="1">
    <citation type="submission" date="2023-08" db="EMBL/GenBank/DDBJ databases">
        <title>A de novo genome assembly of Solanum verrucosum Schlechtendal, a Mexican diploid species geographically isolated from the other diploid A-genome species in potato relatives.</title>
        <authorList>
            <person name="Hosaka K."/>
        </authorList>
    </citation>
    <scope>NUCLEOTIDE SEQUENCE</scope>
    <source>
        <tissue evidence="2">Young leaves</tissue>
    </source>
</reference>
<keyword evidence="1" id="KW-0812">Transmembrane</keyword>
<dbReference type="PANTHER" id="PTHR37616:SF3">
    <property type="entry name" value="BZIP DOMAIN-CONTAINING PROTEIN"/>
    <property type="match status" value="1"/>
</dbReference>
<evidence type="ECO:0000313" key="3">
    <source>
        <dbReference type="Proteomes" id="UP001234989"/>
    </source>
</evidence>
<keyword evidence="1" id="KW-1133">Transmembrane helix</keyword>
<feature type="transmembrane region" description="Helical" evidence="1">
    <location>
        <begin position="223"/>
        <end position="244"/>
    </location>
</feature>
<keyword evidence="3" id="KW-1185">Reference proteome</keyword>
<name>A0AAF0QNR4_SOLVR</name>